<dbReference type="InParanoid" id="A0A673A4G1"/>
<feature type="transmembrane region" description="Helical" evidence="7">
    <location>
        <begin position="242"/>
        <end position="261"/>
    </location>
</feature>
<evidence type="ECO:0000256" key="3">
    <source>
        <dbReference type="ARBA" id="ARBA00022475"/>
    </source>
</evidence>
<name>A0A673A4G1_9TELE</name>
<feature type="transmembrane region" description="Helical" evidence="7">
    <location>
        <begin position="216"/>
        <end position="236"/>
    </location>
</feature>
<organism evidence="8 9">
    <name type="scientific">Sphaeramia orbicularis</name>
    <name type="common">orbiculate cardinalfish</name>
    <dbReference type="NCBI Taxonomy" id="375764"/>
    <lineage>
        <taxon>Eukaryota</taxon>
        <taxon>Metazoa</taxon>
        <taxon>Chordata</taxon>
        <taxon>Craniata</taxon>
        <taxon>Vertebrata</taxon>
        <taxon>Euteleostomi</taxon>
        <taxon>Actinopterygii</taxon>
        <taxon>Neopterygii</taxon>
        <taxon>Teleostei</taxon>
        <taxon>Neoteleostei</taxon>
        <taxon>Acanthomorphata</taxon>
        <taxon>Gobiaria</taxon>
        <taxon>Kurtiformes</taxon>
        <taxon>Apogonoidei</taxon>
        <taxon>Apogonidae</taxon>
        <taxon>Apogoninae</taxon>
        <taxon>Sphaeramia</taxon>
    </lineage>
</organism>
<dbReference type="CTD" id="389668"/>
<dbReference type="InterPro" id="IPR050895">
    <property type="entry name" value="XK-related_scramblase"/>
</dbReference>
<feature type="transmembrane region" description="Helical" evidence="7">
    <location>
        <begin position="47"/>
        <end position="68"/>
    </location>
</feature>
<dbReference type="OrthoDB" id="8190653at2759"/>
<accession>A0A673A4G1</accession>
<evidence type="ECO:0000256" key="1">
    <source>
        <dbReference type="ARBA" id="ARBA00004651"/>
    </source>
</evidence>
<reference evidence="8" key="1">
    <citation type="submission" date="2019-06" db="EMBL/GenBank/DDBJ databases">
        <authorList>
            <consortium name="Wellcome Sanger Institute Data Sharing"/>
        </authorList>
    </citation>
    <scope>NUCLEOTIDE SEQUENCE [LARGE SCALE GENOMIC DNA]</scope>
</reference>
<keyword evidence="6 7" id="KW-0472">Membrane</keyword>
<comment type="similarity">
    <text evidence="2 7">Belongs to the XK family.</text>
</comment>
<evidence type="ECO:0000256" key="7">
    <source>
        <dbReference type="RuleBase" id="RU910716"/>
    </source>
</evidence>
<evidence type="ECO:0000313" key="8">
    <source>
        <dbReference type="Ensembl" id="ENSSORP00005024375.1"/>
    </source>
</evidence>
<keyword evidence="9" id="KW-1185">Reference proteome</keyword>
<keyword evidence="5 7" id="KW-1133">Transmembrane helix</keyword>
<dbReference type="Ensembl" id="ENSSORT00005025088.1">
    <property type="protein sequence ID" value="ENSSORP00005024375.1"/>
    <property type="gene ID" value="ENSSORG00005011730.1"/>
</dbReference>
<keyword evidence="3" id="KW-1003">Cell membrane</keyword>
<dbReference type="PANTHER" id="PTHR16024:SF13">
    <property type="entry name" value="XK-RELATED PROTEIN 9"/>
    <property type="match status" value="1"/>
</dbReference>
<dbReference type="InterPro" id="IPR018629">
    <property type="entry name" value="XK-rel"/>
</dbReference>
<feature type="transmembrane region" description="Helical" evidence="7">
    <location>
        <begin position="302"/>
        <end position="320"/>
    </location>
</feature>
<feature type="transmembrane region" description="Helical" evidence="7">
    <location>
        <begin position="273"/>
        <end position="290"/>
    </location>
</feature>
<dbReference type="RefSeq" id="XP_029978664.1">
    <property type="nucleotide sequence ID" value="XM_030122804.1"/>
</dbReference>
<sequence>MSQSDIQYTKLRWILTIAGLVLYVADICTDIVLALKYFQEEHYVWSGLTLAFVLMGLLVTQIFSYSWYWDDLNDTFTNPEGKSTISGMSKDRLTVLHLFGMGIFTRYYHLLQKGFSVVWTASNSYMVEETRDVHQKLFGLATDLSMLKLFEAFLESVPQLLLQLYILLDQKEVSVMRCLSMVFSFFNIAWALVDYRRCLRRSLPQIQEMPSGLPTLIYLLYKLFTITSLILSYSLLLRLSTYSTIALTIIWLVATIWTHFLQTNFCTTRKLEFLYRAVIGFILTFTFFNVKGQDTKMEMTAYYFFYCLINITAPTLLALLRPELQTAMFLLTVSGLILGGSVLGLVCLMSYYVFLHPRGKIQEADEVDGLAKEKDTTRRIRKFLQP</sequence>
<keyword evidence="4 7" id="KW-0812">Transmembrane</keyword>
<reference evidence="8" key="3">
    <citation type="submission" date="2025-09" db="UniProtKB">
        <authorList>
            <consortium name="Ensembl"/>
        </authorList>
    </citation>
    <scope>IDENTIFICATION</scope>
</reference>
<feature type="transmembrane region" description="Helical" evidence="7">
    <location>
        <begin position="174"/>
        <end position="195"/>
    </location>
</feature>
<dbReference type="Pfam" id="PF09815">
    <property type="entry name" value="XK-related"/>
    <property type="match status" value="1"/>
</dbReference>
<dbReference type="GeneID" id="115410956"/>
<feature type="transmembrane region" description="Helical" evidence="7">
    <location>
        <begin position="12"/>
        <end position="35"/>
    </location>
</feature>
<dbReference type="AlphaFoldDB" id="A0A673A4G1"/>
<dbReference type="Proteomes" id="UP000472271">
    <property type="component" value="Chromosome 20"/>
</dbReference>
<feature type="transmembrane region" description="Helical" evidence="7">
    <location>
        <begin position="327"/>
        <end position="354"/>
    </location>
</feature>
<evidence type="ECO:0000256" key="4">
    <source>
        <dbReference type="ARBA" id="ARBA00022692"/>
    </source>
</evidence>
<protein>
    <recommendedName>
        <fullName evidence="7">XK-related protein</fullName>
    </recommendedName>
</protein>
<dbReference type="PANTHER" id="PTHR16024">
    <property type="entry name" value="XK-RELATED PROTEIN"/>
    <property type="match status" value="1"/>
</dbReference>
<evidence type="ECO:0000256" key="5">
    <source>
        <dbReference type="ARBA" id="ARBA00022989"/>
    </source>
</evidence>
<gene>
    <name evidence="8" type="primary">xkr9</name>
</gene>
<comment type="subcellular location">
    <subcellularLocation>
        <location evidence="1">Cell membrane</location>
        <topology evidence="1">Multi-pass membrane protein</topology>
    </subcellularLocation>
    <subcellularLocation>
        <location evidence="7">Membrane</location>
        <topology evidence="7">Multi-pass membrane protein</topology>
    </subcellularLocation>
</comment>
<dbReference type="RefSeq" id="XP_029978666.1">
    <property type="nucleotide sequence ID" value="XM_030122806.1"/>
</dbReference>
<dbReference type="GO" id="GO:0005886">
    <property type="term" value="C:plasma membrane"/>
    <property type="evidence" value="ECO:0007669"/>
    <property type="project" value="UniProtKB-SubCell"/>
</dbReference>
<reference evidence="8" key="2">
    <citation type="submission" date="2025-08" db="UniProtKB">
        <authorList>
            <consortium name="Ensembl"/>
        </authorList>
    </citation>
    <scope>IDENTIFICATION</scope>
</reference>
<proteinExistence type="inferred from homology"/>
<evidence type="ECO:0000256" key="2">
    <source>
        <dbReference type="ARBA" id="ARBA00008789"/>
    </source>
</evidence>
<evidence type="ECO:0000256" key="6">
    <source>
        <dbReference type="ARBA" id="ARBA00023136"/>
    </source>
</evidence>
<evidence type="ECO:0000313" key="9">
    <source>
        <dbReference type="Proteomes" id="UP000472271"/>
    </source>
</evidence>